<dbReference type="FunFam" id="3.40.50.300:FF:001091">
    <property type="entry name" value="Probable disease resistance protein At1g61300"/>
    <property type="match status" value="1"/>
</dbReference>
<keyword evidence="3" id="KW-0677">Repeat</keyword>
<comment type="caution">
    <text evidence="9">The sequence shown here is derived from an EMBL/GenBank/DDBJ whole genome shotgun (WGS) entry which is preliminary data.</text>
</comment>
<proteinExistence type="inferred from homology"/>
<gene>
    <name evidence="9" type="ORF">RGQ29_020915</name>
</gene>
<dbReference type="Pfam" id="PF23598">
    <property type="entry name" value="LRR_14"/>
    <property type="match status" value="1"/>
</dbReference>
<dbReference type="EMBL" id="JAXUIC010000005">
    <property type="protein sequence ID" value="KAK4590548.1"/>
    <property type="molecule type" value="Genomic_DNA"/>
</dbReference>
<evidence type="ECO:0000256" key="2">
    <source>
        <dbReference type="ARBA" id="ARBA00022614"/>
    </source>
</evidence>
<dbReference type="Gene3D" id="3.80.10.10">
    <property type="entry name" value="Ribonuclease Inhibitor"/>
    <property type="match status" value="1"/>
</dbReference>
<keyword evidence="4" id="KW-0547">Nucleotide-binding</keyword>
<keyword evidence="5" id="KW-0611">Plant defense</keyword>
<sequence length="894" mass="102501">MTCGMFVIPVIKEIGLCLWHSGSKRAVLIRDLKENLNSLGVTMEQLMQIYEDVQQRVQTEELLLLAKPTNEVAGWFDEVQKLKEDVSKTLRDVEEQEQNKCLAGCCPKNCWPSYKLGKRVSKMLDEVEKLKNKGRFDVVVAKMHNSVNKKPMDKTVGLDPMLQIVQKCIEDKSLGIIGLYGIGGVGKTALLYKINNLFLSLSHDFVEVILVSVSKQPVVKKIQKAILQKLGFSEGFRLDSTVNNAFQIFRRLVKRKFLLLLDDVWERLDLNLVGIPLPNDKNESKVIFTTRLEDVCGLMGAQQNIKVECLTQEEALRLFRMKVGENTLYSDPRIPKLAEDMAAECKGLPLALVTVGRAMASRKDPEDWKSEIAALRNAPSEFPGMDSVLLPLKFSFEKLPNATLKSCFLYCCLFPDGYNISKEELIEYWRAERFLDEYEHEGEYIIRSLKRACLLESGESEEFVRMHGLIRDMAWWECKDKVAIFIKRDAESDEERGLRIWNGVERLSLWDYSIDDVLINSSPSCIEHFCENVTQLPNLRTMICKVPMLTTFPAGFFPLMSALTLLDLSNSFLLRELPQEIGKLINLEYLNVSETAITELPAEIQRLEKLRCLILNGTKIWKIQRGLISRLQFLEKFSCVGNFSSIYDHNSYLLEELDGLLHLSEICVAIADRVASVEKLMGSHKLQRCIKKLFLYTIFGLTFLEVSPISLGRMEHLELRKCTNLKEVEISPGTYHPRHEFSLLRKVVIVGCDSLSDVTWLIYAPNLQTLELRECIKLRYCIALWEETNIEKMPIFLSLMVLRLVMLPSLHRICSHVLSFPSLREIEVLECHNLKELPFDSKSAKKCRIHGEKKWWSSLRWEDEATKQVFSSKFVRHSRDVDDDEDVGASSSAI</sequence>
<dbReference type="Pfam" id="PF00931">
    <property type="entry name" value="NB-ARC"/>
    <property type="match status" value="1"/>
</dbReference>
<dbReference type="Gene3D" id="1.10.8.430">
    <property type="entry name" value="Helical domain of apoptotic protease-activating factors"/>
    <property type="match status" value="1"/>
</dbReference>
<dbReference type="FunFam" id="1.10.8.430:FF:000003">
    <property type="entry name" value="Probable disease resistance protein At5g66910"/>
    <property type="match status" value="1"/>
</dbReference>
<dbReference type="InterPro" id="IPR050905">
    <property type="entry name" value="Plant_NBS-LRR"/>
</dbReference>
<dbReference type="Gene3D" id="3.40.50.300">
    <property type="entry name" value="P-loop containing nucleotide triphosphate hydrolases"/>
    <property type="match status" value="1"/>
</dbReference>
<dbReference type="InterPro" id="IPR003593">
    <property type="entry name" value="AAA+_ATPase"/>
</dbReference>
<name>A0AAN7FC09_QUERU</name>
<keyword evidence="6" id="KW-0067">ATP-binding</keyword>
<feature type="coiled-coil region" evidence="7">
    <location>
        <begin position="29"/>
        <end position="99"/>
    </location>
</feature>
<dbReference type="SUPFAM" id="SSF52540">
    <property type="entry name" value="P-loop containing nucleoside triphosphate hydrolases"/>
    <property type="match status" value="1"/>
</dbReference>
<protein>
    <recommendedName>
        <fullName evidence="8">AAA+ ATPase domain-containing protein</fullName>
    </recommendedName>
</protein>
<dbReference type="Gene3D" id="1.10.10.10">
    <property type="entry name" value="Winged helix-like DNA-binding domain superfamily/Winged helix DNA-binding domain"/>
    <property type="match status" value="1"/>
</dbReference>
<dbReference type="PANTHER" id="PTHR33463">
    <property type="entry name" value="NB-ARC DOMAIN-CONTAINING PROTEIN-RELATED"/>
    <property type="match status" value="1"/>
</dbReference>
<dbReference type="InterPro" id="IPR002182">
    <property type="entry name" value="NB-ARC"/>
</dbReference>
<dbReference type="InterPro" id="IPR055414">
    <property type="entry name" value="LRR_R13L4/SHOC2-like"/>
</dbReference>
<dbReference type="InterPro" id="IPR042197">
    <property type="entry name" value="Apaf_helical"/>
</dbReference>
<evidence type="ECO:0000256" key="1">
    <source>
        <dbReference type="ARBA" id="ARBA00008894"/>
    </source>
</evidence>
<dbReference type="SMART" id="SM00382">
    <property type="entry name" value="AAA"/>
    <property type="match status" value="1"/>
</dbReference>
<dbReference type="GO" id="GO:0043531">
    <property type="term" value="F:ADP binding"/>
    <property type="evidence" value="ECO:0007669"/>
    <property type="project" value="InterPro"/>
</dbReference>
<evidence type="ECO:0000259" key="8">
    <source>
        <dbReference type="SMART" id="SM00382"/>
    </source>
</evidence>
<dbReference type="Pfam" id="PF23559">
    <property type="entry name" value="WHD_DRP"/>
    <property type="match status" value="1"/>
</dbReference>
<reference evidence="9 10" key="1">
    <citation type="journal article" date="2023" name="G3 (Bethesda)">
        <title>A haplotype-resolved chromosome-scale genome for Quercus rubra L. provides insights into the genetics of adaptive traits for red oak species.</title>
        <authorList>
            <person name="Kapoor B."/>
            <person name="Jenkins J."/>
            <person name="Schmutz J."/>
            <person name="Zhebentyayeva T."/>
            <person name="Kuelheim C."/>
            <person name="Coggeshall M."/>
            <person name="Heim C."/>
            <person name="Lasky J.R."/>
            <person name="Leites L."/>
            <person name="Islam-Faridi N."/>
            <person name="Romero-Severson J."/>
            <person name="DeLeo V.L."/>
            <person name="Lucas S.M."/>
            <person name="Lazic D."/>
            <person name="Gailing O."/>
            <person name="Carlson J."/>
            <person name="Staton M."/>
        </authorList>
    </citation>
    <scope>NUCLEOTIDE SEQUENCE [LARGE SCALE GENOMIC DNA]</scope>
    <source>
        <strain evidence="9">Pseudo-F2</strain>
    </source>
</reference>
<evidence type="ECO:0000256" key="3">
    <source>
        <dbReference type="ARBA" id="ARBA00022737"/>
    </source>
</evidence>
<keyword evidence="7" id="KW-0175">Coiled coil</keyword>
<evidence type="ECO:0000313" key="10">
    <source>
        <dbReference type="Proteomes" id="UP001324115"/>
    </source>
</evidence>
<dbReference type="GO" id="GO:0005524">
    <property type="term" value="F:ATP binding"/>
    <property type="evidence" value="ECO:0007669"/>
    <property type="project" value="UniProtKB-KW"/>
</dbReference>
<evidence type="ECO:0000256" key="7">
    <source>
        <dbReference type="SAM" id="Coils"/>
    </source>
</evidence>
<organism evidence="9 10">
    <name type="scientific">Quercus rubra</name>
    <name type="common">Northern red oak</name>
    <name type="synonym">Quercus borealis</name>
    <dbReference type="NCBI Taxonomy" id="3512"/>
    <lineage>
        <taxon>Eukaryota</taxon>
        <taxon>Viridiplantae</taxon>
        <taxon>Streptophyta</taxon>
        <taxon>Embryophyta</taxon>
        <taxon>Tracheophyta</taxon>
        <taxon>Spermatophyta</taxon>
        <taxon>Magnoliopsida</taxon>
        <taxon>eudicotyledons</taxon>
        <taxon>Gunneridae</taxon>
        <taxon>Pentapetalae</taxon>
        <taxon>rosids</taxon>
        <taxon>fabids</taxon>
        <taxon>Fagales</taxon>
        <taxon>Fagaceae</taxon>
        <taxon>Quercus</taxon>
    </lineage>
</organism>
<comment type="similarity">
    <text evidence="1">Belongs to the disease resistance NB-LRR family.</text>
</comment>
<accession>A0AAN7FC09</accession>
<dbReference type="InterPro" id="IPR032675">
    <property type="entry name" value="LRR_dom_sf"/>
</dbReference>
<keyword evidence="2" id="KW-0433">Leucine-rich repeat</keyword>
<dbReference type="PANTHER" id="PTHR33463:SF220">
    <property type="entry name" value="NB-ARC DOMAIN-CONTAINING PROTEIN"/>
    <property type="match status" value="1"/>
</dbReference>
<keyword evidence="10" id="KW-1185">Reference proteome</keyword>
<feature type="domain" description="AAA+ ATPase" evidence="8">
    <location>
        <begin position="173"/>
        <end position="317"/>
    </location>
</feature>
<evidence type="ECO:0000256" key="5">
    <source>
        <dbReference type="ARBA" id="ARBA00022821"/>
    </source>
</evidence>
<dbReference type="Proteomes" id="UP001324115">
    <property type="component" value="Unassembled WGS sequence"/>
</dbReference>
<dbReference type="SUPFAM" id="SSF52058">
    <property type="entry name" value="L domain-like"/>
    <property type="match status" value="1"/>
</dbReference>
<dbReference type="GO" id="GO:0006952">
    <property type="term" value="P:defense response"/>
    <property type="evidence" value="ECO:0007669"/>
    <property type="project" value="UniProtKB-KW"/>
</dbReference>
<evidence type="ECO:0000313" key="9">
    <source>
        <dbReference type="EMBL" id="KAK4590548.1"/>
    </source>
</evidence>
<dbReference type="InterPro" id="IPR027417">
    <property type="entry name" value="P-loop_NTPase"/>
</dbReference>
<dbReference type="InterPro" id="IPR058922">
    <property type="entry name" value="WHD_DRP"/>
</dbReference>
<evidence type="ECO:0000256" key="6">
    <source>
        <dbReference type="ARBA" id="ARBA00022840"/>
    </source>
</evidence>
<dbReference type="PRINTS" id="PR00364">
    <property type="entry name" value="DISEASERSIST"/>
</dbReference>
<dbReference type="InterPro" id="IPR036388">
    <property type="entry name" value="WH-like_DNA-bd_sf"/>
</dbReference>
<dbReference type="FunFam" id="1.10.10.10:FF:000322">
    <property type="entry name" value="Probable disease resistance protein At1g63360"/>
    <property type="match status" value="1"/>
</dbReference>
<dbReference type="AlphaFoldDB" id="A0AAN7FC09"/>
<evidence type="ECO:0000256" key="4">
    <source>
        <dbReference type="ARBA" id="ARBA00022741"/>
    </source>
</evidence>